<feature type="transmembrane region" description="Helical" evidence="1">
    <location>
        <begin position="262"/>
        <end position="283"/>
    </location>
</feature>
<comment type="caution">
    <text evidence="2">The sequence shown here is derived from an EMBL/GenBank/DDBJ whole genome shotgun (WGS) entry which is preliminary data.</text>
</comment>
<sequence length="454" mass="53183">MKKIVQKLQQHRVIIVLLFAALIVRFYFLDKFTNVSGDLLLYADWGKMYWEYTSRNFYFVKDWYYAPPNYPPLVNLYYAYAYKAFDYKYLFAQLHNIIRFPPADFIIYYYKWGYFINLKILAIVCDLLTGVLLYNFVYSTLKKKKTAVFTAMLYLFNPVVITLSSVWGQTDNVIAYFSVVSFILLFRKKFALSSLLFMAGLLFKPNWVVFIPLYLLAFFLNRPRLKSILISSVFVLLLLAATAYPFSENPFTFYHWIISERIIPTIGASKVASVSAFNFYTIFLRIDYHLSSFKILVVPVGLFGQLIFAGIYLAIFLGVINKFLIHKKVSAVDFFKAILILGLGSFLFLPGILERYFFPAIIPFAAIAVVRRKTFIIYLLLSLSFSLNIVWALFRRQYGELDHLFTDSNFLLIRIFSLFNVLAFIFLFGLLFKDNLLKLDLWKKRANTLIQRLR</sequence>
<feature type="transmembrane region" description="Helical" evidence="1">
    <location>
        <begin position="410"/>
        <end position="432"/>
    </location>
</feature>
<evidence type="ECO:0000313" key="2">
    <source>
        <dbReference type="EMBL" id="KKR11448.1"/>
    </source>
</evidence>
<evidence type="ECO:0000256" key="1">
    <source>
        <dbReference type="SAM" id="Phobius"/>
    </source>
</evidence>
<keyword evidence="1" id="KW-0812">Transmembrane</keyword>
<feature type="transmembrane region" description="Helical" evidence="1">
    <location>
        <begin position="148"/>
        <end position="170"/>
    </location>
</feature>
<reference evidence="2 3" key="1">
    <citation type="journal article" date="2015" name="Nature">
        <title>rRNA introns, odd ribosomes, and small enigmatic genomes across a large radiation of phyla.</title>
        <authorList>
            <person name="Brown C.T."/>
            <person name="Hug L.A."/>
            <person name="Thomas B.C."/>
            <person name="Sharon I."/>
            <person name="Castelle C.J."/>
            <person name="Singh A."/>
            <person name="Wilkins M.J."/>
            <person name="Williams K.H."/>
            <person name="Banfield J.F."/>
        </authorList>
    </citation>
    <scope>NUCLEOTIDE SEQUENCE [LARGE SCALE GENOMIC DNA]</scope>
</reference>
<evidence type="ECO:0008006" key="4">
    <source>
        <dbReference type="Google" id="ProtNLM"/>
    </source>
</evidence>
<feature type="transmembrane region" description="Helical" evidence="1">
    <location>
        <begin position="12"/>
        <end position="29"/>
    </location>
</feature>
<feature type="transmembrane region" description="Helical" evidence="1">
    <location>
        <begin position="374"/>
        <end position="394"/>
    </location>
</feature>
<gene>
    <name evidence="2" type="ORF">UT39_C0007G0013</name>
</gene>
<feature type="transmembrane region" description="Helical" evidence="1">
    <location>
        <begin position="334"/>
        <end position="353"/>
    </location>
</feature>
<accession>A0A0G0N7L0</accession>
<name>A0A0G0N7L0_9BACT</name>
<feature type="transmembrane region" description="Helical" evidence="1">
    <location>
        <begin position="114"/>
        <end position="136"/>
    </location>
</feature>
<protein>
    <recommendedName>
        <fullName evidence="4">Integral membrane protein-like protein</fullName>
    </recommendedName>
</protein>
<dbReference type="STRING" id="1618550.UT39_C0007G0013"/>
<dbReference type="Proteomes" id="UP000034246">
    <property type="component" value="Unassembled WGS sequence"/>
</dbReference>
<dbReference type="EMBL" id="LBWP01000007">
    <property type="protein sequence ID" value="KKR11448.1"/>
    <property type="molecule type" value="Genomic_DNA"/>
</dbReference>
<keyword evidence="1" id="KW-1133">Transmembrane helix</keyword>
<feature type="transmembrane region" description="Helical" evidence="1">
    <location>
        <begin position="295"/>
        <end position="319"/>
    </location>
</feature>
<feature type="transmembrane region" description="Helical" evidence="1">
    <location>
        <begin position="190"/>
        <end position="216"/>
    </location>
</feature>
<feature type="transmembrane region" description="Helical" evidence="1">
    <location>
        <begin position="228"/>
        <end position="247"/>
    </location>
</feature>
<proteinExistence type="predicted"/>
<dbReference type="AlphaFoldDB" id="A0A0G0N7L0"/>
<evidence type="ECO:0000313" key="3">
    <source>
        <dbReference type="Proteomes" id="UP000034246"/>
    </source>
</evidence>
<organism evidence="2 3">
    <name type="scientific">Candidatus Woesebacteria bacterium GW2011_GWA1_39_21</name>
    <dbReference type="NCBI Taxonomy" id="1618550"/>
    <lineage>
        <taxon>Bacteria</taxon>
        <taxon>Candidatus Woeseibacteriota</taxon>
    </lineage>
</organism>
<keyword evidence="1" id="KW-0472">Membrane</keyword>